<dbReference type="EMBL" id="WJIE01000001">
    <property type="protein sequence ID" value="MRG91481.1"/>
    <property type="molecule type" value="Genomic_DNA"/>
</dbReference>
<accession>A0A6N7PRJ8</accession>
<protein>
    <submittedName>
        <fullName evidence="1">Uncharacterized protein</fullName>
    </submittedName>
</protein>
<keyword evidence="2" id="KW-1185">Reference proteome</keyword>
<name>A0A6N7PRJ8_9BACT</name>
<reference evidence="1 2" key="1">
    <citation type="submission" date="2019-10" db="EMBL/GenBank/DDBJ databases">
        <title>A soil myxobacterium in the family Polyangiaceae.</title>
        <authorList>
            <person name="Li Y."/>
            <person name="Wang J."/>
        </authorList>
    </citation>
    <scope>NUCLEOTIDE SEQUENCE [LARGE SCALE GENOMIC DNA]</scope>
    <source>
        <strain evidence="1 2">DSM 14734</strain>
    </source>
</reference>
<dbReference type="Proteomes" id="UP000440224">
    <property type="component" value="Unassembled WGS sequence"/>
</dbReference>
<dbReference type="RefSeq" id="WP_153818265.1">
    <property type="nucleotide sequence ID" value="NZ_WJIE01000001.1"/>
</dbReference>
<comment type="caution">
    <text evidence="1">The sequence shown here is derived from an EMBL/GenBank/DDBJ whole genome shotgun (WGS) entry which is preliminary data.</text>
</comment>
<evidence type="ECO:0000313" key="1">
    <source>
        <dbReference type="EMBL" id="MRG91481.1"/>
    </source>
</evidence>
<dbReference type="AlphaFoldDB" id="A0A6N7PRJ8"/>
<organism evidence="1 2">
    <name type="scientific">Polyangium spumosum</name>
    <dbReference type="NCBI Taxonomy" id="889282"/>
    <lineage>
        <taxon>Bacteria</taxon>
        <taxon>Pseudomonadati</taxon>
        <taxon>Myxococcota</taxon>
        <taxon>Polyangia</taxon>
        <taxon>Polyangiales</taxon>
        <taxon>Polyangiaceae</taxon>
        <taxon>Polyangium</taxon>
    </lineage>
</organism>
<dbReference type="OrthoDB" id="5528282at2"/>
<evidence type="ECO:0000313" key="2">
    <source>
        <dbReference type="Proteomes" id="UP000440224"/>
    </source>
</evidence>
<gene>
    <name evidence="1" type="ORF">GF068_06020</name>
</gene>
<sequence>MLGGLVVGFVGAGLTMGACGEGGPGPVDACQASAEETPAEEPSTGCAEAMTEPCKRYYLPLLGNPTMNPELRAKYKAAFGSACYVAADGNSTFNCFYKEADVAGPKKDGKGQACQDAKKIGEVSGLALYDQDEKYTCAKDEATGDYWLQVGSDSANRIYIKLGDAPLETSLVDVDGVPTEINGPYRNLVEVTSVEPGKEFYCTSGQPGLDGGTLDQREWILQVNRNANGGKIRSDLAGFTYPCKKGCPQLCTEPEFLNEPPPPDVGVYDPNAARVHHVVRKKDLRSCDWGTNAYKNAAVISDKLNIQLKNYYPSANEINQINKVAPHSP</sequence>
<proteinExistence type="predicted"/>